<comment type="caution">
    <text evidence="1">The sequence shown here is derived from an EMBL/GenBank/DDBJ whole genome shotgun (WGS) entry which is preliminary data.</text>
</comment>
<dbReference type="Pfam" id="PF13875">
    <property type="entry name" value="DUF4202"/>
    <property type="match status" value="1"/>
</dbReference>
<gene>
    <name evidence="1" type="ORF">KK060_05720</name>
</gene>
<evidence type="ECO:0000313" key="2">
    <source>
        <dbReference type="Proteomes" id="UP000772618"/>
    </source>
</evidence>
<dbReference type="RefSeq" id="WP_254152732.1">
    <property type="nucleotide sequence ID" value="NZ_JAHESD010000008.1"/>
</dbReference>
<reference evidence="1 2" key="1">
    <citation type="submission" date="2021-05" db="EMBL/GenBank/DDBJ databases">
        <title>A Polyphasic approach of four new species of the genus Ohtaekwangia: Ohtaekwangia histidinii sp. nov., Ohtaekwangia cretensis sp. nov., Ohtaekwangia indiensis sp. nov., Ohtaekwangia reichenbachii sp. nov. from diverse environment.</title>
        <authorList>
            <person name="Octaviana S."/>
        </authorList>
    </citation>
    <scope>NUCLEOTIDE SEQUENCE [LARGE SCALE GENOMIC DNA]</scope>
    <source>
        <strain evidence="1 2">PWU20</strain>
    </source>
</reference>
<keyword evidence="2" id="KW-1185">Reference proteome</keyword>
<dbReference type="PANTHER" id="PTHR41729">
    <property type="entry name" value="GLUTAMYL-TRNA SYNTHETASE"/>
    <property type="match status" value="1"/>
</dbReference>
<evidence type="ECO:0000313" key="1">
    <source>
        <dbReference type="EMBL" id="MBT1702766.1"/>
    </source>
</evidence>
<protein>
    <submittedName>
        <fullName evidence="1">DUF4202 family protein</fullName>
    </submittedName>
</protein>
<dbReference type="PANTHER" id="PTHR41729:SF1">
    <property type="entry name" value="GLUTAMYL-TRNA SYNTHETASE"/>
    <property type="match status" value="1"/>
</dbReference>
<name>A0ABS5VRX2_9BACT</name>
<dbReference type="InterPro" id="IPR025255">
    <property type="entry name" value="DUF4202"/>
</dbReference>
<dbReference type="EMBL" id="JAHESD010000008">
    <property type="protein sequence ID" value="MBT1702766.1"/>
    <property type="molecule type" value="Genomic_DNA"/>
</dbReference>
<proteinExistence type="predicted"/>
<dbReference type="Proteomes" id="UP000772618">
    <property type="component" value="Unassembled WGS sequence"/>
</dbReference>
<organism evidence="1 2">
    <name type="scientific">Chryseosolibacter indicus</name>
    <dbReference type="NCBI Taxonomy" id="2782351"/>
    <lineage>
        <taxon>Bacteria</taxon>
        <taxon>Pseudomonadati</taxon>
        <taxon>Bacteroidota</taxon>
        <taxon>Cytophagia</taxon>
        <taxon>Cytophagales</taxon>
        <taxon>Chryseotaleaceae</taxon>
        <taxon>Chryseosolibacter</taxon>
    </lineage>
</organism>
<sequence>MVSSKLQRAFESFDAYNSNDPHQEVVNGKSYPKEYLYGVRMTERLNAYAPDANEHVQLAARCQHIGRWEIPRNSFPMDRKGYLQWRSRLALHHARIASTILATCGYDEEMIEKVKFLLQKKELHQHHPETQLLEDVVCLVFIEFYLADFAQQHEDDKVVDILKKTIKKMSSNALNVATTISMSPKISQLVARALN</sequence>
<accession>A0ABS5VRX2</accession>